<organism evidence="1 2">
    <name type="scientific">Rhizophagus clarus</name>
    <dbReference type="NCBI Taxonomy" id="94130"/>
    <lineage>
        <taxon>Eukaryota</taxon>
        <taxon>Fungi</taxon>
        <taxon>Fungi incertae sedis</taxon>
        <taxon>Mucoromycota</taxon>
        <taxon>Glomeromycotina</taxon>
        <taxon>Glomeromycetes</taxon>
        <taxon>Glomerales</taxon>
        <taxon>Glomeraceae</taxon>
        <taxon>Rhizophagus</taxon>
    </lineage>
</organism>
<proteinExistence type="predicted"/>
<comment type="caution">
    <text evidence="1">The sequence shown here is derived from an EMBL/GenBank/DDBJ whole genome shotgun (WGS) entry which is preliminary data.</text>
</comment>
<evidence type="ECO:0000313" key="1">
    <source>
        <dbReference type="EMBL" id="GBB94979.1"/>
    </source>
</evidence>
<gene>
    <name evidence="1" type="ORF">RclHR1_24580003</name>
</gene>
<dbReference type="STRING" id="94130.A0A2Z6RBE8"/>
<protein>
    <recommendedName>
        <fullName evidence="3">BTB domain-containing protein</fullName>
    </recommendedName>
</protein>
<name>A0A2Z6RBE8_9GLOM</name>
<sequence length="180" mass="21401">MIDSKLLPKLSQNLFEILDDEEYNDITIKFGNDPYKNDGTLINIKLPNILPETFQIILRYIYGRNLSLQELIPYLETFLIENKKNWIEQNFDLIYQTSFESNSFLELRKYCTNLISKETTKIFNSPNFSSIPEKLLIMLIQSHHQMREIQVWEHIIKWRLAQNPELPSDPTSFQKMISIL</sequence>
<evidence type="ECO:0008006" key="3">
    <source>
        <dbReference type="Google" id="ProtNLM"/>
    </source>
</evidence>
<dbReference type="Gene3D" id="1.25.40.420">
    <property type="match status" value="1"/>
</dbReference>
<reference evidence="1 2" key="1">
    <citation type="submission" date="2017-11" db="EMBL/GenBank/DDBJ databases">
        <title>The genome of Rhizophagus clarus HR1 reveals common genetic basis of auxotrophy among arbuscular mycorrhizal fungi.</title>
        <authorList>
            <person name="Kobayashi Y."/>
        </authorList>
    </citation>
    <scope>NUCLEOTIDE SEQUENCE [LARGE SCALE GENOMIC DNA]</scope>
    <source>
        <strain evidence="1 2">HR1</strain>
    </source>
</reference>
<keyword evidence="2" id="KW-1185">Reference proteome</keyword>
<dbReference type="EMBL" id="BEXD01001622">
    <property type="protein sequence ID" value="GBB94979.1"/>
    <property type="molecule type" value="Genomic_DNA"/>
</dbReference>
<dbReference type="Proteomes" id="UP000247702">
    <property type="component" value="Unassembled WGS sequence"/>
</dbReference>
<evidence type="ECO:0000313" key="2">
    <source>
        <dbReference type="Proteomes" id="UP000247702"/>
    </source>
</evidence>
<dbReference type="AlphaFoldDB" id="A0A2Z6RBE8"/>
<accession>A0A2Z6RBE8</accession>